<dbReference type="EMBL" id="JAPFFF010000631">
    <property type="protein sequence ID" value="KAK8833830.1"/>
    <property type="molecule type" value="Genomic_DNA"/>
</dbReference>
<gene>
    <name evidence="4" type="ORF">M9Y10_040131</name>
</gene>
<dbReference type="Proteomes" id="UP001470230">
    <property type="component" value="Unassembled WGS sequence"/>
</dbReference>
<reference evidence="4 5" key="1">
    <citation type="submission" date="2024-04" db="EMBL/GenBank/DDBJ databases">
        <title>Tritrichomonas musculus Genome.</title>
        <authorList>
            <person name="Alves-Ferreira E."/>
            <person name="Grigg M."/>
            <person name="Lorenzi H."/>
            <person name="Galac M."/>
        </authorList>
    </citation>
    <scope>NUCLEOTIDE SEQUENCE [LARGE SCALE GENOMIC DNA]</scope>
    <source>
        <strain evidence="4 5">EAF2021</strain>
    </source>
</reference>
<dbReference type="PROSITE" id="PS50015">
    <property type="entry name" value="SAP_B"/>
    <property type="match status" value="1"/>
</dbReference>
<dbReference type="Pfam" id="PF03489">
    <property type="entry name" value="SapB_2"/>
    <property type="match status" value="1"/>
</dbReference>
<proteinExistence type="predicted"/>
<keyword evidence="1" id="KW-1015">Disulfide bond</keyword>
<dbReference type="InterPro" id="IPR008139">
    <property type="entry name" value="SaposinB_dom"/>
</dbReference>
<evidence type="ECO:0000256" key="1">
    <source>
        <dbReference type="ARBA" id="ARBA00023157"/>
    </source>
</evidence>
<organism evidence="4 5">
    <name type="scientific">Tritrichomonas musculus</name>
    <dbReference type="NCBI Taxonomy" id="1915356"/>
    <lineage>
        <taxon>Eukaryota</taxon>
        <taxon>Metamonada</taxon>
        <taxon>Parabasalia</taxon>
        <taxon>Tritrichomonadida</taxon>
        <taxon>Tritrichomonadidae</taxon>
        <taxon>Tritrichomonas</taxon>
    </lineage>
</organism>
<protein>
    <recommendedName>
        <fullName evidence="3">Saposin B-type domain-containing protein</fullName>
    </recommendedName>
</protein>
<feature type="domain" description="Saposin B-type" evidence="3">
    <location>
        <begin position="42"/>
        <end position="117"/>
    </location>
</feature>
<feature type="non-terminal residue" evidence="4">
    <location>
        <position position="1"/>
    </location>
</feature>
<dbReference type="InterPro" id="IPR051428">
    <property type="entry name" value="Sphingo_Act-Surfact_Prot"/>
</dbReference>
<sequence>TVIDSYLPTILEWLEKDLEALDICTKIGLCTSQNLRVSKHKSNSSCDVCKSWFQWAEDNLQNVTVDALWKLVSEECPKVPYLKYFCQTINEQNIEAFVSLILSNLPPEQCCSWIKLC</sequence>
<dbReference type="SUPFAM" id="SSF47862">
    <property type="entry name" value="Saposin"/>
    <property type="match status" value="1"/>
</dbReference>
<dbReference type="Gene3D" id="1.10.225.10">
    <property type="entry name" value="Saposin-like"/>
    <property type="match status" value="1"/>
</dbReference>
<name>A0ABR2GIU3_9EUKA</name>
<evidence type="ECO:0000259" key="3">
    <source>
        <dbReference type="PROSITE" id="PS50015"/>
    </source>
</evidence>
<evidence type="ECO:0000313" key="4">
    <source>
        <dbReference type="EMBL" id="KAK8833830.1"/>
    </source>
</evidence>
<dbReference type="PANTHER" id="PTHR11480">
    <property type="entry name" value="SAPOSIN-RELATED"/>
    <property type="match status" value="1"/>
</dbReference>
<comment type="caution">
    <text evidence="4">The sequence shown here is derived from an EMBL/GenBank/DDBJ whole genome shotgun (WGS) entry which is preliminary data.</text>
</comment>
<accession>A0ABR2GIU3</accession>
<keyword evidence="2" id="KW-0325">Glycoprotein</keyword>
<keyword evidence="5" id="KW-1185">Reference proteome</keyword>
<evidence type="ECO:0000313" key="5">
    <source>
        <dbReference type="Proteomes" id="UP001470230"/>
    </source>
</evidence>
<evidence type="ECO:0000256" key="2">
    <source>
        <dbReference type="ARBA" id="ARBA00023180"/>
    </source>
</evidence>
<dbReference type="InterPro" id="IPR008138">
    <property type="entry name" value="SapB_2"/>
</dbReference>
<dbReference type="InterPro" id="IPR011001">
    <property type="entry name" value="Saposin-like"/>
</dbReference>